<dbReference type="Proteomes" id="UP000024635">
    <property type="component" value="Unassembled WGS sequence"/>
</dbReference>
<evidence type="ECO:0008006" key="3">
    <source>
        <dbReference type="Google" id="ProtNLM"/>
    </source>
</evidence>
<accession>A0A016TDE0</accession>
<evidence type="ECO:0000313" key="2">
    <source>
        <dbReference type="Proteomes" id="UP000024635"/>
    </source>
</evidence>
<sequence length="108" mass="12105">MVSDVVYLITCQSCGDQYIGETGRPLCIRIKEHLDGMTRSRITTALSGHRRHNHCNISFEEGRVHCREQRTGSVPRPFRVLIYGIKRGDTLLTSAGTPILRGGLSHRS</sequence>
<name>A0A016TDE0_9BILA</name>
<dbReference type="OrthoDB" id="5839195at2759"/>
<dbReference type="AlphaFoldDB" id="A0A016TDE0"/>
<comment type="caution">
    <text evidence="1">The sequence shown here is derived from an EMBL/GenBank/DDBJ whole genome shotgun (WGS) entry which is preliminary data.</text>
</comment>
<gene>
    <name evidence="1" type="primary">Acey_s0113.g366</name>
    <name evidence="1" type="ORF">Y032_0113g366</name>
</gene>
<dbReference type="EMBL" id="JARK01001449">
    <property type="protein sequence ID" value="EYC00721.1"/>
    <property type="molecule type" value="Genomic_DNA"/>
</dbReference>
<evidence type="ECO:0000313" key="1">
    <source>
        <dbReference type="EMBL" id="EYC00721.1"/>
    </source>
</evidence>
<protein>
    <recommendedName>
        <fullName evidence="3">GIY-YIG domain-containing protein</fullName>
    </recommendedName>
</protein>
<organism evidence="1 2">
    <name type="scientific">Ancylostoma ceylanicum</name>
    <dbReference type="NCBI Taxonomy" id="53326"/>
    <lineage>
        <taxon>Eukaryota</taxon>
        <taxon>Metazoa</taxon>
        <taxon>Ecdysozoa</taxon>
        <taxon>Nematoda</taxon>
        <taxon>Chromadorea</taxon>
        <taxon>Rhabditida</taxon>
        <taxon>Rhabditina</taxon>
        <taxon>Rhabditomorpha</taxon>
        <taxon>Strongyloidea</taxon>
        <taxon>Ancylostomatidae</taxon>
        <taxon>Ancylostomatinae</taxon>
        <taxon>Ancylostoma</taxon>
    </lineage>
</organism>
<keyword evidence="2" id="KW-1185">Reference proteome</keyword>
<reference evidence="2" key="1">
    <citation type="journal article" date="2015" name="Nat. Genet.">
        <title>The genome and transcriptome of the zoonotic hookworm Ancylostoma ceylanicum identify infection-specific gene families.</title>
        <authorList>
            <person name="Schwarz E.M."/>
            <person name="Hu Y."/>
            <person name="Antoshechkin I."/>
            <person name="Miller M.M."/>
            <person name="Sternberg P.W."/>
            <person name="Aroian R.V."/>
        </authorList>
    </citation>
    <scope>NUCLEOTIDE SEQUENCE</scope>
    <source>
        <strain evidence="2">HY135</strain>
    </source>
</reference>
<proteinExistence type="predicted"/>